<dbReference type="OrthoDB" id="191150at2759"/>
<dbReference type="GO" id="GO:0005886">
    <property type="term" value="C:plasma membrane"/>
    <property type="evidence" value="ECO:0007669"/>
    <property type="project" value="TreeGrafter"/>
</dbReference>
<comment type="similarity">
    <text evidence="1 2">Belongs to the phospholipid scramblase family.</text>
</comment>
<organism evidence="3 4">
    <name type="scientific">Brachionus plicatilis</name>
    <name type="common">Marine rotifer</name>
    <name type="synonym">Brachionus muelleri</name>
    <dbReference type="NCBI Taxonomy" id="10195"/>
    <lineage>
        <taxon>Eukaryota</taxon>
        <taxon>Metazoa</taxon>
        <taxon>Spiralia</taxon>
        <taxon>Gnathifera</taxon>
        <taxon>Rotifera</taxon>
        <taxon>Eurotatoria</taxon>
        <taxon>Monogononta</taxon>
        <taxon>Pseudotrocha</taxon>
        <taxon>Ploima</taxon>
        <taxon>Brachionidae</taxon>
        <taxon>Brachionus</taxon>
    </lineage>
</organism>
<comment type="cofactor">
    <cofactor evidence="2">
        <name>Ca(2+)</name>
        <dbReference type="ChEBI" id="CHEBI:29108"/>
    </cofactor>
</comment>
<accession>A0A3M7PSP3</accession>
<keyword evidence="3" id="KW-0808">Transferase</keyword>
<keyword evidence="4" id="KW-1185">Reference proteome</keyword>
<dbReference type="InterPro" id="IPR005552">
    <property type="entry name" value="Scramblase"/>
</dbReference>
<protein>
    <recommendedName>
        <fullName evidence="2">Phospholipid scramblase</fullName>
    </recommendedName>
</protein>
<keyword evidence="2" id="KW-0449">Lipoprotein</keyword>
<comment type="caution">
    <text evidence="3">The sequence shown here is derived from an EMBL/GenBank/DDBJ whole genome shotgun (WGS) entry which is preliminary data.</text>
</comment>
<dbReference type="GO" id="GO:0017128">
    <property type="term" value="F:phospholipid scramblase activity"/>
    <property type="evidence" value="ECO:0007669"/>
    <property type="project" value="InterPro"/>
</dbReference>
<gene>
    <name evidence="3" type="ORF">BpHYR1_019153</name>
</gene>
<comment type="function">
    <text evidence="2">May mediate accelerated ATP-independent bidirectional transbilayer migration of phospholipids upon binding calcium ions that results in a loss of phospholipid asymmetry in the plasma membrane.</text>
</comment>
<sequence>MSIRPVTQEPGSAKEWMNRPMAIPGCPPGLEYLTQLDKIKVEQLVSLVEAFTGFERNNKYALRNANNEQFFYAFEGNFISSIFIF</sequence>
<dbReference type="PANTHER" id="PTHR23248">
    <property type="entry name" value="PHOSPHOLIPID SCRAMBLASE-RELATED"/>
    <property type="match status" value="1"/>
</dbReference>
<reference evidence="3 4" key="1">
    <citation type="journal article" date="2018" name="Sci. Rep.">
        <title>Genomic signatures of local adaptation to the degree of environmental predictability in rotifers.</title>
        <authorList>
            <person name="Franch-Gras L."/>
            <person name="Hahn C."/>
            <person name="Garcia-Roger E.M."/>
            <person name="Carmona M.J."/>
            <person name="Serra M."/>
            <person name="Gomez A."/>
        </authorList>
    </citation>
    <scope>NUCLEOTIDE SEQUENCE [LARGE SCALE GENOMIC DNA]</scope>
    <source>
        <strain evidence="3">HYR1</strain>
    </source>
</reference>
<keyword evidence="3" id="KW-0328">Glycosyltransferase</keyword>
<keyword evidence="2" id="KW-0106">Calcium</keyword>
<dbReference type="GO" id="GO:0016757">
    <property type="term" value="F:glycosyltransferase activity"/>
    <property type="evidence" value="ECO:0007669"/>
    <property type="project" value="UniProtKB-KW"/>
</dbReference>
<evidence type="ECO:0000313" key="3">
    <source>
        <dbReference type="EMBL" id="RNA02004.1"/>
    </source>
</evidence>
<dbReference type="PANTHER" id="PTHR23248:SF9">
    <property type="entry name" value="PHOSPHOLIPID SCRAMBLASE"/>
    <property type="match status" value="1"/>
</dbReference>
<name>A0A3M7PSP3_BRAPC</name>
<keyword evidence="2" id="KW-0564">Palmitate</keyword>
<dbReference type="Proteomes" id="UP000276133">
    <property type="component" value="Unassembled WGS sequence"/>
</dbReference>
<dbReference type="AlphaFoldDB" id="A0A3M7PSP3"/>
<evidence type="ECO:0000256" key="2">
    <source>
        <dbReference type="RuleBase" id="RU363116"/>
    </source>
</evidence>
<evidence type="ECO:0000256" key="1">
    <source>
        <dbReference type="ARBA" id="ARBA00005350"/>
    </source>
</evidence>
<dbReference type="EMBL" id="REGN01009079">
    <property type="protein sequence ID" value="RNA02004.1"/>
    <property type="molecule type" value="Genomic_DNA"/>
</dbReference>
<evidence type="ECO:0000313" key="4">
    <source>
        <dbReference type="Proteomes" id="UP000276133"/>
    </source>
</evidence>
<dbReference type="Pfam" id="PF03803">
    <property type="entry name" value="Scramblase"/>
    <property type="match status" value="1"/>
</dbReference>
<proteinExistence type="inferred from homology"/>